<reference evidence="4 5" key="1">
    <citation type="submission" date="2019-07" db="EMBL/GenBank/DDBJ databases">
        <authorList>
            <person name="Friedrich A."/>
            <person name="Schacherer J."/>
        </authorList>
    </citation>
    <scope>NUCLEOTIDE SEQUENCE [LARGE SCALE GENOMIC DNA]</scope>
</reference>
<dbReference type="Gene3D" id="1.10.238.10">
    <property type="entry name" value="EF-hand"/>
    <property type="match status" value="1"/>
</dbReference>
<sequence>MRYSTLFLTLLTVYPLRSLSIELQGVNRESEYKEPIPQEFDGSWQRWHMKVEHDLDDADPEAVFKLHDTRNANRLCAYDILRMYGLARDEVVGEGNGMGSHDNTEIIGRQLKEKVVNKVMDLIDTNNDGEISLDEWKRYSNEGGEFPDFGLGSGHEYDFEDEYEKHHWIKYHSQNDPDVNVQHAEDVEHELLHHFHEIDHEQIKKGEVVNSPILLDHVPAKFLARQ</sequence>
<dbReference type="PANTHER" id="PTHR19237">
    <property type="entry name" value="NUCLEOBINDIN"/>
    <property type="match status" value="1"/>
</dbReference>
<evidence type="ECO:0000256" key="1">
    <source>
        <dbReference type="ARBA" id="ARBA00022729"/>
    </source>
</evidence>
<dbReference type="InterPro" id="IPR018247">
    <property type="entry name" value="EF_Hand_1_Ca_BS"/>
</dbReference>
<dbReference type="InterPro" id="IPR011992">
    <property type="entry name" value="EF-hand-dom_pair"/>
</dbReference>
<dbReference type="GO" id="GO:0005793">
    <property type="term" value="C:endoplasmic reticulum-Golgi intermediate compartment"/>
    <property type="evidence" value="ECO:0007669"/>
    <property type="project" value="TreeGrafter"/>
</dbReference>
<keyword evidence="5" id="KW-1185">Reference proteome</keyword>
<gene>
    <name evidence="4" type="primary">SSP120</name>
    <name evidence="4" type="ORF">DEBR0S1_27336G</name>
</gene>
<name>A0A7D9CVR7_DEKBR</name>
<dbReference type="InterPro" id="IPR040250">
    <property type="entry name" value="Nucleobindin"/>
</dbReference>
<keyword evidence="2" id="KW-0106">Calcium</keyword>
<dbReference type="SUPFAM" id="SSF47473">
    <property type="entry name" value="EF-hand"/>
    <property type="match status" value="1"/>
</dbReference>
<dbReference type="PANTHER" id="PTHR19237:SF20">
    <property type="entry name" value="NUCLEOBINDIN 1"/>
    <property type="match status" value="1"/>
</dbReference>
<keyword evidence="1 3" id="KW-0732">Signal</keyword>
<feature type="signal peptide" evidence="3">
    <location>
        <begin position="1"/>
        <end position="20"/>
    </location>
</feature>
<evidence type="ECO:0000313" key="5">
    <source>
        <dbReference type="Proteomes" id="UP000478008"/>
    </source>
</evidence>
<dbReference type="AlphaFoldDB" id="A0A7D9CVR7"/>
<dbReference type="PROSITE" id="PS00018">
    <property type="entry name" value="EF_HAND_1"/>
    <property type="match status" value="1"/>
</dbReference>
<organism evidence="4 5">
    <name type="scientific">Dekkera bruxellensis</name>
    <name type="common">Brettanomyces custersii</name>
    <dbReference type="NCBI Taxonomy" id="5007"/>
    <lineage>
        <taxon>Eukaryota</taxon>
        <taxon>Fungi</taxon>
        <taxon>Dikarya</taxon>
        <taxon>Ascomycota</taxon>
        <taxon>Saccharomycotina</taxon>
        <taxon>Pichiomycetes</taxon>
        <taxon>Pichiales</taxon>
        <taxon>Pichiaceae</taxon>
        <taxon>Brettanomyces</taxon>
    </lineage>
</organism>
<dbReference type="EMBL" id="CABFWN010000001">
    <property type="protein sequence ID" value="VUG16854.1"/>
    <property type="molecule type" value="Genomic_DNA"/>
</dbReference>
<proteinExistence type="predicted"/>
<evidence type="ECO:0000313" key="4">
    <source>
        <dbReference type="EMBL" id="VUG16854.1"/>
    </source>
</evidence>
<evidence type="ECO:0000256" key="2">
    <source>
        <dbReference type="ARBA" id="ARBA00022837"/>
    </source>
</evidence>
<protein>
    <submittedName>
        <fullName evidence="4">DEBR0S1_27336g1_1</fullName>
    </submittedName>
</protein>
<dbReference type="GO" id="GO:0005509">
    <property type="term" value="F:calcium ion binding"/>
    <property type="evidence" value="ECO:0007669"/>
    <property type="project" value="InterPro"/>
</dbReference>
<feature type="chain" id="PRO_5041099477" evidence="3">
    <location>
        <begin position="21"/>
        <end position="226"/>
    </location>
</feature>
<dbReference type="InterPro" id="IPR002048">
    <property type="entry name" value="EF_hand_dom"/>
</dbReference>
<dbReference type="PROSITE" id="PS50222">
    <property type="entry name" value="EF_HAND_2"/>
    <property type="match status" value="1"/>
</dbReference>
<dbReference type="Proteomes" id="UP000478008">
    <property type="component" value="Unassembled WGS sequence"/>
</dbReference>
<accession>A0A7D9CVR7</accession>
<evidence type="ECO:0000256" key="3">
    <source>
        <dbReference type="SAM" id="SignalP"/>
    </source>
</evidence>